<keyword evidence="2" id="KW-1185">Reference proteome</keyword>
<dbReference type="EMBL" id="JAFREM010000018">
    <property type="protein sequence ID" value="MBO1306834.1"/>
    <property type="molecule type" value="Genomic_DNA"/>
</dbReference>
<organism evidence="1 2">
    <name type="scientific">Candidatus Enterococcus moelleringii</name>
    <dbReference type="NCBI Taxonomy" id="2815325"/>
    <lineage>
        <taxon>Bacteria</taxon>
        <taxon>Bacillati</taxon>
        <taxon>Bacillota</taxon>
        <taxon>Bacilli</taxon>
        <taxon>Lactobacillales</taxon>
        <taxon>Enterococcaceae</taxon>
        <taxon>Enterococcus</taxon>
    </lineage>
</organism>
<sequence>MKKVTKLETIVKHTTTKKELYDEIWDISAAGVARKYGIPYTQFLAQIKEASIPIPPSGYWAKLSSGKSVNVIAFTGNPEETIQLAEKIKQISYEEQAEIQVEPESRIIEEQVEIESELNPEIIDTITLGNQTYNYYDRSQLYEEVWDKPVTEVAKKYHVSDNVIRKVCKSLGIPTPPAGYWTKVRSGTKMKKTPLPKGNYLPSKHGLRNSQWIELEKGQTIEEKLNFLEKENLIAVLSVADQILLPDETEKFHSSVTKQRKSIVAWQKAYAKNLKKGRGKYNLDRPPMNADNLSEEGVQRMCRILDALIKALEPFDCQLLPDRACFLIDGEQVGYSFSEAQDKVPHVLTKEENMEMLRYEEEKRLSSYAYKPRIRKYDYHFNGKLSFKLCNERRFRDCKAYQLEDRLGEMIIALYEASEYVRQRRLEYEEAQRKREEEGRLREERKDRYNKEVELTIALLNEAEDFEKATRLRNYICAAEHSMDKDKFSDEWLAWAKGKADWLDPTVALEDDCFGRRNHQKDERGKQLEEKRYWY</sequence>
<gene>
    <name evidence="1" type="ORF">JZO70_11715</name>
</gene>
<dbReference type="RefSeq" id="WP_207673756.1">
    <property type="nucleotide sequence ID" value="NZ_JAFREM010000018.1"/>
</dbReference>
<accession>A0ABS3LB14</accession>
<reference evidence="1 2" key="1">
    <citation type="submission" date="2021-03" db="EMBL/GenBank/DDBJ databases">
        <title>Enterococcal diversity collection.</title>
        <authorList>
            <person name="Gilmore M.S."/>
            <person name="Schwartzman J."/>
            <person name="Van Tyne D."/>
            <person name="Martin M."/>
            <person name="Earl A.M."/>
            <person name="Manson A.L."/>
            <person name="Straub T."/>
            <person name="Salamzade R."/>
            <person name="Saavedra J."/>
            <person name="Lebreton F."/>
            <person name="Prichula J."/>
            <person name="Schaufler K."/>
            <person name="Gaca A."/>
            <person name="Sgardioli B."/>
            <person name="Wagenaar J."/>
            <person name="Strong T."/>
        </authorList>
    </citation>
    <scope>NUCLEOTIDE SEQUENCE [LARGE SCALE GENOMIC DNA]</scope>
    <source>
        <strain evidence="1 2">669A</strain>
    </source>
</reference>
<protein>
    <submittedName>
        <fullName evidence="1">Uncharacterized protein</fullName>
    </submittedName>
</protein>
<evidence type="ECO:0000313" key="1">
    <source>
        <dbReference type="EMBL" id="MBO1306834.1"/>
    </source>
</evidence>
<dbReference type="Proteomes" id="UP000664601">
    <property type="component" value="Unassembled WGS sequence"/>
</dbReference>
<name>A0ABS3LB14_9ENTE</name>
<proteinExistence type="predicted"/>
<comment type="caution">
    <text evidence="1">The sequence shown here is derived from an EMBL/GenBank/DDBJ whole genome shotgun (WGS) entry which is preliminary data.</text>
</comment>
<evidence type="ECO:0000313" key="2">
    <source>
        <dbReference type="Proteomes" id="UP000664601"/>
    </source>
</evidence>